<protein>
    <submittedName>
        <fullName evidence="2">Uncharacterized protein</fullName>
    </submittedName>
</protein>
<evidence type="ECO:0000313" key="3">
    <source>
        <dbReference type="Proteomes" id="UP001234989"/>
    </source>
</evidence>
<reference evidence="2" key="1">
    <citation type="submission" date="2023-08" db="EMBL/GenBank/DDBJ databases">
        <title>A de novo genome assembly of Solanum verrucosum Schlechtendal, a Mexican diploid species geographically isolated from the other diploid A-genome species in potato relatives.</title>
        <authorList>
            <person name="Hosaka K."/>
        </authorList>
    </citation>
    <scope>NUCLEOTIDE SEQUENCE</scope>
    <source>
        <tissue evidence="2">Young leaves</tissue>
    </source>
</reference>
<dbReference type="Proteomes" id="UP001234989">
    <property type="component" value="Chromosome 3"/>
</dbReference>
<dbReference type="SUPFAM" id="SSF56672">
    <property type="entry name" value="DNA/RNA polymerases"/>
    <property type="match status" value="1"/>
</dbReference>
<dbReference type="PANTHER" id="PTHR15503">
    <property type="entry name" value="LDOC1 RELATED"/>
    <property type="match status" value="1"/>
</dbReference>
<dbReference type="Gene3D" id="3.10.10.10">
    <property type="entry name" value="HIV Type 1 Reverse Transcriptase, subunit A, domain 1"/>
    <property type="match status" value="1"/>
</dbReference>
<dbReference type="InterPro" id="IPR032567">
    <property type="entry name" value="RTL1-rel"/>
</dbReference>
<feature type="compositionally biased region" description="Polar residues" evidence="1">
    <location>
        <begin position="42"/>
        <end position="54"/>
    </location>
</feature>
<dbReference type="PANTHER" id="PTHR15503:SF45">
    <property type="entry name" value="RNA-DIRECTED DNA POLYMERASE HOMOLOG"/>
    <property type="match status" value="1"/>
</dbReference>
<proteinExistence type="predicted"/>
<evidence type="ECO:0000256" key="1">
    <source>
        <dbReference type="SAM" id="MobiDB-lite"/>
    </source>
</evidence>
<feature type="region of interest" description="Disordered" evidence="1">
    <location>
        <begin position="33"/>
        <end position="87"/>
    </location>
</feature>
<evidence type="ECO:0000313" key="2">
    <source>
        <dbReference type="EMBL" id="WMV18881.1"/>
    </source>
</evidence>
<dbReference type="InterPro" id="IPR043502">
    <property type="entry name" value="DNA/RNA_pol_sf"/>
</dbReference>
<dbReference type="EMBL" id="CP133614">
    <property type="protein sequence ID" value="WMV18881.1"/>
    <property type="molecule type" value="Genomic_DNA"/>
</dbReference>
<name>A0AAF0QE64_SOLVR</name>
<gene>
    <name evidence="2" type="ORF">MTR67_012266</name>
</gene>
<sequence>MVYFGIEAEGVKPDDFVKVTALKKFCKGGEFSSSYSKGQSSGDFQSHPIQSSLQRSSFKRHGGKGRGGHPSGHGGGQVGTTRVHLGRRNGQTGDQAHCYVFPGSSAWYATRDIDFCIDLESGTHPISIPPYRMTLPMLIELKAQLQELLGKGFIRLCASHWGDRVLFLKKDGAMLMQERNVIAYASRQLKVSSTFTIFVHSKILEFEALYGRRCRSPIGWFDALDMRPWGTDLLGESLDKVKFILEKILAAQSKHKKYADCKVRDLEFLEGDQVLLKVAPMKGVMRFGKRVLLDDSLSYEEEHVAILYKEV</sequence>
<feature type="compositionally biased region" description="Gly residues" evidence="1">
    <location>
        <begin position="68"/>
        <end position="78"/>
    </location>
</feature>
<feature type="compositionally biased region" description="Basic residues" evidence="1">
    <location>
        <begin position="57"/>
        <end position="67"/>
    </location>
</feature>
<dbReference type="AlphaFoldDB" id="A0AAF0QE64"/>
<keyword evidence="3" id="KW-1185">Reference proteome</keyword>
<organism evidence="2 3">
    <name type="scientific">Solanum verrucosum</name>
    <dbReference type="NCBI Taxonomy" id="315347"/>
    <lineage>
        <taxon>Eukaryota</taxon>
        <taxon>Viridiplantae</taxon>
        <taxon>Streptophyta</taxon>
        <taxon>Embryophyta</taxon>
        <taxon>Tracheophyta</taxon>
        <taxon>Spermatophyta</taxon>
        <taxon>Magnoliopsida</taxon>
        <taxon>eudicotyledons</taxon>
        <taxon>Gunneridae</taxon>
        <taxon>Pentapetalae</taxon>
        <taxon>asterids</taxon>
        <taxon>lamiids</taxon>
        <taxon>Solanales</taxon>
        <taxon>Solanaceae</taxon>
        <taxon>Solanoideae</taxon>
        <taxon>Solaneae</taxon>
        <taxon>Solanum</taxon>
    </lineage>
</organism>
<accession>A0AAF0QE64</accession>
<feature type="non-terminal residue" evidence="2">
    <location>
        <position position="311"/>
    </location>
</feature>